<keyword evidence="2" id="KW-0805">Transcription regulation</keyword>
<dbReference type="PROSITE" id="PS50931">
    <property type="entry name" value="HTH_LYSR"/>
    <property type="match status" value="1"/>
</dbReference>
<dbReference type="Gene3D" id="1.10.10.10">
    <property type="entry name" value="Winged helix-like DNA-binding domain superfamily/Winged helix DNA-binding domain"/>
    <property type="match status" value="1"/>
</dbReference>
<dbReference type="Pfam" id="PF00126">
    <property type="entry name" value="HTH_1"/>
    <property type="match status" value="1"/>
</dbReference>
<comment type="caution">
    <text evidence="6">The sequence shown here is derived from an EMBL/GenBank/DDBJ whole genome shotgun (WGS) entry which is preliminary data.</text>
</comment>
<gene>
    <name evidence="6" type="ORF">I8J34_02860</name>
</gene>
<evidence type="ECO:0000313" key="7">
    <source>
        <dbReference type="Proteomes" id="UP000694660"/>
    </source>
</evidence>
<keyword evidence="7" id="KW-1185">Reference proteome</keyword>
<reference evidence="7" key="1">
    <citation type="journal article" date="2022" name="ISME J.">
        <title>Genetic and phylogenetic analysis of dissimilatory iodate-reducing bacteria identifies potential niches across the world's oceans.</title>
        <authorList>
            <person name="Reyes-Umana V."/>
            <person name="Henning Z."/>
            <person name="Lee K."/>
            <person name="Barnum T.P."/>
            <person name="Coates J.D."/>
        </authorList>
    </citation>
    <scope>NUCLEOTIDE SEQUENCE [LARGE SCALE GENOMIC DNA]</scope>
    <source>
        <strain evidence="7">IR12</strain>
    </source>
</reference>
<evidence type="ECO:0000256" key="3">
    <source>
        <dbReference type="ARBA" id="ARBA00023125"/>
    </source>
</evidence>
<dbReference type="InterPro" id="IPR050389">
    <property type="entry name" value="LysR-type_TF"/>
</dbReference>
<evidence type="ECO:0000256" key="4">
    <source>
        <dbReference type="ARBA" id="ARBA00023163"/>
    </source>
</evidence>
<dbReference type="EMBL" id="JAEKFT010000002">
    <property type="protein sequence ID" value="MBT0960105.1"/>
    <property type="molecule type" value="Genomic_DNA"/>
</dbReference>
<evidence type="ECO:0000259" key="5">
    <source>
        <dbReference type="PROSITE" id="PS50931"/>
    </source>
</evidence>
<dbReference type="PANTHER" id="PTHR30118:SF6">
    <property type="entry name" value="HTH-TYPE TRANSCRIPTIONAL REGULATOR LEUO"/>
    <property type="match status" value="1"/>
</dbReference>
<keyword evidence="3" id="KW-0238">DNA-binding</keyword>
<accession>A0A944D501</accession>
<dbReference type="PRINTS" id="PR00039">
    <property type="entry name" value="HTHLYSR"/>
</dbReference>
<evidence type="ECO:0000256" key="2">
    <source>
        <dbReference type="ARBA" id="ARBA00023015"/>
    </source>
</evidence>
<proteinExistence type="inferred from homology"/>
<dbReference type="InterPro" id="IPR000847">
    <property type="entry name" value="LysR_HTH_N"/>
</dbReference>
<dbReference type="AlphaFoldDB" id="A0A944D501"/>
<evidence type="ECO:0000313" key="6">
    <source>
        <dbReference type="EMBL" id="MBT0960105.1"/>
    </source>
</evidence>
<keyword evidence="4" id="KW-0804">Transcription</keyword>
<evidence type="ECO:0000256" key="1">
    <source>
        <dbReference type="ARBA" id="ARBA00009437"/>
    </source>
</evidence>
<dbReference type="GO" id="GO:0003700">
    <property type="term" value="F:DNA-binding transcription factor activity"/>
    <property type="evidence" value="ECO:0007669"/>
    <property type="project" value="InterPro"/>
</dbReference>
<dbReference type="InterPro" id="IPR005119">
    <property type="entry name" value="LysR_subst-bd"/>
</dbReference>
<dbReference type="Gene3D" id="3.40.190.10">
    <property type="entry name" value="Periplasmic binding protein-like II"/>
    <property type="match status" value="2"/>
</dbReference>
<organism evidence="6 7">
    <name type="scientific">Denitromonas iodatirespirans</name>
    <dbReference type="NCBI Taxonomy" id="2795389"/>
    <lineage>
        <taxon>Bacteria</taxon>
        <taxon>Pseudomonadati</taxon>
        <taxon>Pseudomonadota</taxon>
        <taxon>Betaproteobacteria</taxon>
        <taxon>Rhodocyclales</taxon>
        <taxon>Zoogloeaceae</taxon>
        <taxon>Denitromonas</taxon>
    </lineage>
</organism>
<dbReference type="RefSeq" id="WP_214359857.1">
    <property type="nucleotide sequence ID" value="NZ_JAEKFT010000002.1"/>
</dbReference>
<dbReference type="GO" id="GO:0003677">
    <property type="term" value="F:DNA binding"/>
    <property type="evidence" value="ECO:0007669"/>
    <property type="project" value="UniProtKB-KW"/>
</dbReference>
<dbReference type="InterPro" id="IPR036390">
    <property type="entry name" value="WH_DNA-bd_sf"/>
</dbReference>
<name>A0A944D501_DENI1</name>
<protein>
    <submittedName>
        <fullName evidence="6">LysR family transcriptional regulator</fullName>
    </submittedName>
</protein>
<dbReference type="InterPro" id="IPR036388">
    <property type="entry name" value="WH-like_DNA-bd_sf"/>
</dbReference>
<sequence length="302" mass="33297">MRFNGLDLNLLVALDALLTERNVSRAAKRVFVSQPAMSNALARLRDYFGDELIVRSGRDMLLTARAEALIGPLQDILSQIDGRLVAPSQFDPASAQNSFTLSASDYTTSVLVQPLLQKLAHLSPGLRFKLIAQEWPNTVAHLERGDMDLLITPLQFVSPQHPQVVLFEEDYVCVTWSGSTRFKGGLGLDVFKSAGHVAASFDGGRAPAADTALLALHGIERRVEVVANSLLSPAELVVGTDRVATVHRRLAVRAARYLPLRLWPVPVEIPRLVEHLQWNRVYDASPALRWVIAQCREVASEI</sequence>
<dbReference type="PANTHER" id="PTHR30118">
    <property type="entry name" value="HTH-TYPE TRANSCRIPTIONAL REGULATOR LEUO-RELATED"/>
    <property type="match status" value="1"/>
</dbReference>
<dbReference type="Pfam" id="PF03466">
    <property type="entry name" value="LysR_substrate"/>
    <property type="match status" value="1"/>
</dbReference>
<feature type="domain" description="HTH lysR-type" evidence="5">
    <location>
        <begin position="6"/>
        <end position="63"/>
    </location>
</feature>
<comment type="similarity">
    <text evidence="1">Belongs to the LysR transcriptional regulatory family.</text>
</comment>
<dbReference type="SUPFAM" id="SSF53850">
    <property type="entry name" value="Periplasmic binding protein-like II"/>
    <property type="match status" value="1"/>
</dbReference>
<dbReference type="SUPFAM" id="SSF46785">
    <property type="entry name" value="Winged helix' DNA-binding domain"/>
    <property type="match status" value="1"/>
</dbReference>
<dbReference type="Proteomes" id="UP000694660">
    <property type="component" value="Unassembled WGS sequence"/>
</dbReference>